<feature type="region of interest" description="Disordered" evidence="4">
    <location>
        <begin position="125"/>
        <end position="188"/>
    </location>
</feature>
<dbReference type="Proteomes" id="UP001286456">
    <property type="component" value="Unassembled WGS sequence"/>
</dbReference>
<dbReference type="Gene3D" id="1.25.40.20">
    <property type="entry name" value="Ankyrin repeat-containing domain"/>
    <property type="match status" value="5"/>
</dbReference>
<evidence type="ECO:0000256" key="1">
    <source>
        <dbReference type="ARBA" id="ARBA00022737"/>
    </source>
</evidence>
<dbReference type="PROSITE" id="PS50297">
    <property type="entry name" value="ANK_REP_REGION"/>
    <property type="match status" value="3"/>
</dbReference>
<organism evidence="5 6">
    <name type="scientific">Cercophora scortea</name>
    <dbReference type="NCBI Taxonomy" id="314031"/>
    <lineage>
        <taxon>Eukaryota</taxon>
        <taxon>Fungi</taxon>
        <taxon>Dikarya</taxon>
        <taxon>Ascomycota</taxon>
        <taxon>Pezizomycotina</taxon>
        <taxon>Sordariomycetes</taxon>
        <taxon>Sordariomycetidae</taxon>
        <taxon>Sordariales</taxon>
        <taxon>Lasiosphaeriaceae</taxon>
        <taxon>Cercophora</taxon>
    </lineage>
</organism>
<evidence type="ECO:0000256" key="2">
    <source>
        <dbReference type="ARBA" id="ARBA00023043"/>
    </source>
</evidence>
<dbReference type="Pfam" id="PF00023">
    <property type="entry name" value="Ank"/>
    <property type="match status" value="2"/>
</dbReference>
<keyword evidence="2 3" id="KW-0040">ANK repeat</keyword>
<protein>
    <submittedName>
        <fullName evidence="5">Ankyrin repeat-containing domain protein</fullName>
    </submittedName>
</protein>
<feature type="compositionally biased region" description="Acidic residues" evidence="4">
    <location>
        <begin position="125"/>
        <end position="138"/>
    </location>
</feature>
<feature type="repeat" description="ANK" evidence="3">
    <location>
        <begin position="313"/>
        <end position="345"/>
    </location>
</feature>
<accession>A0AAE0M9Y7</accession>
<comment type="caution">
    <text evidence="5">The sequence shown here is derived from an EMBL/GenBank/DDBJ whole genome shotgun (WGS) entry which is preliminary data.</text>
</comment>
<dbReference type="PROSITE" id="PS50088">
    <property type="entry name" value="ANK_REPEAT"/>
    <property type="match status" value="4"/>
</dbReference>
<evidence type="ECO:0000313" key="5">
    <source>
        <dbReference type="EMBL" id="KAK3323359.1"/>
    </source>
</evidence>
<evidence type="ECO:0000256" key="4">
    <source>
        <dbReference type="SAM" id="MobiDB-lite"/>
    </source>
</evidence>
<dbReference type="SUPFAM" id="SSF48403">
    <property type="entry name" value="Ankyrin repeat"/>
    <property type="match status" value="2"/>
</dbReference>
<dbReference type="InterPro" id="IPR036770">
    <property type="entry name" value="Ankyrin_rpt-contain_sf"/>
</dbReference>
<proteinExistence type="predicted"/>
<dbReference type="PANTHER" id="PTHR24198">
    <property type="entry name" value="ANKYRIN REPEAT AND PROTEIN KINASE DOMAIN-CONTAINING PROTEIN"/>
    <property type="match status" value="1"/>
</dbReference>
<keyword evidence="6" id="KW-1185">Reference proteome</keyword>
<gene>
    <name evidence="5" type="ORF">B0T19DRAFT_202031</name>
</gene>
<feature type="compositionally biased region" description="Polar residues" evidence="4">
    <location>
        <begin position="144"/>
        <end position="158"/>
    </location>
</feature>
<dbReference type="EMBL" id="JAUEPO010000004">
    <property type="protein sequence ID" value="KAK3323359.1"/>
    <property type="molecule type" value="Genomic_DNA"/>
</dbReference>
<dbReference type="PANTHER" id="PTHR24198:SF165">
    <property type="entry name" value="ANKYRIN REPEAT-CONTAINING PROTEIN-RELATED"/>
    <property type="match status" value="1"/>
</dbReference>
<dbReference type="InterPro" id="IPR002110">
    <property type="entry name" value="Ankyrin_rpt"/>
</dbReference>
<evidence type="ECO:0000313" key="6">
    <source>
        <dbReference type="Proteomes" id="UP001286456"/>
    </source>
</evidence>
<keyword evidence="1" id="KW-0677">Repeat</keyword>
<dbReference type="AlphaFoldDB" id="A0AAE0M9Y7"/>
<evidence type="ECO:0000256" key="3">
    <source>
        <dbReference type="PROSITE-ProRule" id="PRU00023"/>
    </source>
</evidence>
<feature type="repeat" description="ANK" evidence="3">
    <location>
        <begin position="479"/>
        <end position="511"/>
    </location>
</feature>
<dbReference type="SMART" id="SM00248">
    <property type="entry name" value="ANK"/>
    <property type="match status" value="14"/>
</dbReference>
<feature type="repeat" description="ANK" evidence="3">
    <location>
        <begin position="210"/>
        <end position="242"/>
    </location>
</feature>
<sequence length="955" mass="105232">MASTCRAASISALPTELVVFVIEYLPRLKDLSSLALTDRKFYSTCNPILYRRAVSRGDAWPLAWAAHCGVAGTLKKALAAGANPNHQFVDELPFDEWKKDNAAARQAIVGQADIDSIEVWDTDNECESNVEWSPETEDSDHVGTITTNQPSSNSNSDQWGHVLNDSDRDSDVSMDELDTLPSDADSSTLDDLERELRLDIATSASGIVQRRFNPIHLAARGGHDDIVTILLDHGALVNTFSEFMCDCTRLYGLLNATECPENDDTPPPWSPLHIALCHMRSATAKLLLSRGASHMMEISTNHHSQCPPRVIQNSATALHHAAAFGLADIVSHLLDTGIQTAIDVRDEKTLTPFFHAYANRHWDSTVPLLLERGASIDVDTKLFLPYSTITPLGEACRLGDFEEADRLIDLGADVNRGYISTTSGLGLSPLHMACMLSARSASESAFLRVYEEEEQGARRMRTIEKLIANGADIEARDCPGDTPLIIAAQSQNVPGIRALIKAGADIHARNTVGRNSVMQAIVGPPSPAPRPRDDNIEHLAQSFRALLDAGARLDETDTDGNTILHLVFQEGGYKFHSLQIAILRFLLNKPGARDLFNVRNKAGQIPLQVAFHERNMEACEILVRHGCLRDGISHKDLQAMLDDALATPRDQLPVDFVLDLDRNGTLTSDPAFFHNLLEKGGYASIRAAQIVSYRGLPPLTPRDRTSLLCQAIKIGELHLAYSLLETGADVDAREDSGDCALSAFIANTYMPVGPVRSSSDYQFLQALLDRGANIHMRVSPNHHQRILHKVIEVQLEEQLFLMLKKQPLIHDDRAVGGFYLHLALTMQAARPPNEKIIDALLASGASLTEVNENGDTPLSVLLKTLCKERHFTWRYHRFIKALHGPGVDVNRQNHEGRSVVDYLQELMYPKNGGPGQTTFLTRRIQIIDAAGGVGRALKFLPRPHKRVRPANIIGR</sequence>
<feature type="repeat" description="ANK" evidence="3">
    <location>
        <begin position="703"/>
        <end position="735"/>
    </location>
</feature>
<reference evidence="5" key="2">
    <citation type="submission" date="2023-06" db="EMBL/GenBank/DDBJ databases">
        <authorList>
            <consortium name="Lawrence Berkeley National Laboratory"/>
            <person name="Haridas S."/>
            <person name="Hensen N."/>
            <person name="Bonometti L."/>
            <person name="Westerberg I."/>
            <person name="Brannstrom I.O."/>
            <person name="Guillou S."/>
            <person name="Cros-Aarteil S."/>
            <person name="Calhoun S."/>
            <person name="Kuo A."/>
            <person name="Mondo S."/>
            <person name="Pangilinan J."/>
            <person name="Riley R."/>
            <person name="Labutti K."/>
            <person name="Andreopoulos B."/>
            <person name="Lipzen A."/>
            <person name="Chen C."/>
            <person name="Yanf M."/>
            <person name="Daum C."/>
            <person name="Ng V."/>
            <person name="Clum A."/>
            <person name="Steindorff A."/>
            <person name="Ohm R."/>
            <person name="Martin F."/>
            <person name="Silar P."/>
            <person name="Natvig D."/>
            <person name="Lalanne C."/>
            <person name="Gautier V."/>
            <person name="Ament-Velasquez S.L."/>
            <person name="Kruys A."/>
            <person name="Hutchinson M.I."/>
            <person name="Powell A.J."/>
            <person name="Barry K."/>
            <person name="Miller A.N."/>
            <person name="Grigoriev I.V."/>
            <person name="Debuchy R."/>
            <person name="Gladieux P."/>
            <person name="Thoren M.H."/>
            <person name="Johannesson H."/>
        </authorList>
    </citation>
    <scope>NUCLEOTIDE SEQUENCE</scope>
    <source>
        <strain evidence="5">SMH4131-1</strain>
    </source>
</reference>
<name>A0AAE0M9Y7_9PEZI</name>
<reference evidence="5" key="1">
    <citation type="journal article" date="2023" name="Mol. Phylogenet. Evol.">
        <title>Genome-scale phylogeny and comparative genomics of the fungal order Sordariales.</title>
        <authorList>
            <person name="Hensen N."/>
            <person name="Bonometti L."/>
            <person name="Westerberg I."/>
            <person name="Brannstrom I.O."/>
            <person name="Guillou S."/>
            <person name="Cros-Aarteil S."/>
            <person name="Calhoun S."/>
            <person name="Haridas S."/>
            <person name="Kuo A."/>
            <person name="Mondo S."/>
            <person name="Pangilinan J."/>
            <person name="Riley R."/>
            <person name="LaButti K."/>
            <person name="Andreopoulos B."/>
            <person name="Lipzen A."/>
            <person name="Chen C."/>
            <person name="Yan M."/>
            <person name="Daum C."/>
            <person name="Ng V."/>
            <person name="Clum A."/>
            <person name="Steindorff A."/>
            <person name="Ohm R.A."/>
            <person name="Martin F."/>
            <person name="Silar P."/>
            <person name="Natvig D.O."/>
            <person name="Lalanne C."/>
            <person name="Gautier V."/>
            <person name="Ament-Velasquez S.L."/>
            <person name="Kruys A."/>
            <person name="Hutchinson M.I."/>
            <person name="Powell A.J."/>
            <person name="Barry K."/>
            <person name="Miller A.N."/>
            <person name="Grigoriev I.V."/>
            <person name="Debuchy R."/>
            <person name="Gladieux P."/>
            <person name="Hiltunen Thoren M."/>
            <person name="Johannesson H."/>
        </authorList>
    </citation>
    <scope>NUCLEOTIDE SEQUENCE</scope>
    <source>
        <strain evidence="5">SMH4131-1</strain>
    </source>
</reference>